<accession>A0ABT7K736</accession>
<dbReference type="RefSeq" id="WP_285873383.1">
    <property type="nucleotide sequence ID" value="NZ_JARFYM010000065.1"/>
</dbReference>
<feature type="chain" id="PRO_5047217223" evidence="2">
    <location>
        <begin position="30"/>
        <end position="169"/>
    </location>
</feature>
<evidence type="ECO:0000256" key="2">
    <source>
        <dbReference type="SAM" id="SignalP"/>
    </source>
</evidence>
<reference evidence="3" key="1">
    <citation type="submission" date="2023-06" db="EMBL/GenBank/DDBJ databases">
        <title>Phylogenetic Diversity of Rhizobium strains.</title>
        <authorList>
            <person name="Moura F.T."/>
            <person name="Helene L.C.F."/>
            <person name="Hungria M."/>
        </authorList>
    </citation>
    <scope>NUCLEOTIDE SEQUENCE</scope>
    <source>
        <strain evidence="3">CCGE526</strain>
    </source>
</reference>
<evidence type="ECO:0000313" key="3">
    <source>
        <dbReference type="EMBL" id="MDL2403835.1"/>
    </source>
</evidence>
<feature type="transmembrane region" description="Helical" evidence="1">
    <location>
        <begin position="52"/>
        <end position="77"/>
    </location>
</feature>
<evidence type="ECO:0000313" key="4">
    <source>
        <dbReference type="Proteomes" id="UP001172645"/>
    </source>
</evidence>
<keyword evidence="1" id="KW-0812">Transmembrane</keyword>
<keyword evidence="1" id="KW-1133">Transmembrane helix</keyword>
<feature type="signal peptide" evidence="2">
    <location>
        <begin position="1"/>
        <end position="29"/>
    </location>
</feature>
<keyword evidence="4" id="KW-1185">Reference proteome</keyword>
<protein>
    <submittedName>
        <fullName evidence="3">Uncharacterized protein</fullName>
    </submittedName>
</protein>
<dbReference type="EMBL" id="JARFYM010000065">
    <property type="protein sequence ID" value="MDL2403835.1"/>
    <property type="molecule type" value="Genomic_DNA"/>
</dbReference>
<keyword evidence="1" id="KW-0472">Membrane</keyword>
<keyword evidence="2" id="KW-0732">Signal</keyword>
<sequence>MKFIRMLACLVLDLTCLFASCFMPTVAFAQDATAAAASIIDPSSCLYVVWTILQPIVTLLVTLFGPVVLAIVVGYLVKLLKITDANQQAALETQLSTALHQSAANAVKFALGKLGMPASSALASDVISLAATYVQDKNPDALAKLGVNATKLQDIITAKAQDIAAKPSA</sequence>
<evidence type="ECO:0000256" key="1">
    <source>
        <dbReference type="SAM" id="Phobius"/>
    </source>
</evidence>
<comment type="caution">
    <text evidence="3">The sequence shown here is derived from an EMBL/GenBank/DDBJ whole genome shotgun (WGS) entry which is preliminary data.</text>
</comment>
<dbReference type="Proteomes" id="UP001172645">
    <property type="component" value="Unassembled WGS sequence"/>
</dbReference>
<organism evidence="3 4">
    <name type="scientific">Rhizobium mayense</name>
    <dbReference type="NCBI Taxonomy" id="1312184"/>
    <lineage>
        <taxon>Bacteria</taxon>
        <taxon>Pseudomonadati</taxon>
        <taxon>Pseudomonadota</taxon>
        <taxon>Alphaproteobacteria</taxon>
        <taxon>Hyphomicrobiales</taxon>
        <taxon>Rhizobiaceae</taxon>
        <taxon>Rhizobium/Agrobacterium group</taxon>
        <taxon>Rhizobium</taxon>
    </lineage>
</organism>
<gene>
    <name evidence="3" type="ORF">PY649_33810</name>
</gene>
<name>A0ABT7K736_9HYPH</name>
<proteinExistence type="predicted"/>